<dbReference type="EMBL" id="LAZR01043111">
    <property type="protein sequence ID" value="KKL07879.1"/>
    <property type="molecule type" value="Genomic_DNA"/>
</dbReference>
<feature type="domain" description="DNA-directed DNA polymerase family A palm" evidence="1">
    <location>
        <begin position="106"/>
        <end position="298"/>
    </location>
</feature>
<reference evidence="2" key="1">
    <citation type="journal article" date="2015" name="Nature">
        <title>Complex archaea that bridge the gap between prokaryotes and eukaryotes.</title>
        <authorList>
            <person name="Spang A."/>
            <person name="Saw J.H."/>
            <person name="Jorgensen S.L."/>
            <person name="Zaremba-Niedzwiedzka K."/>
            <person name="Martijn J."/>
            <person name="Lind A.E."/>
            <person name="van Eijk R."/>
            <person name="Schleper C."/>
            <person name="Guy L."/>
            <person name="Ettema T.J."/>
        </authorList>
    </citation>
    <scope>NUCLEOTIDE SEQUENCE</scope>
</reference>
<dbReference type="InterPro" id="IPR002298">
    <property type="entry name" value="DNA_polymerase_A"/>
</dbReference>
<dbReference type="PRINTS" id="PR00868">
    <property type="entry name" value="DNAPOLI"/>
</dbReference>
<proteinExistence type="predicted"/>
<dbReference type="SUPFAM" id="SSF56672">
    <property type="entry name" value="DNA/RNA polymerases"/>
    <property type="match status" value="1"/>
</dbReference>
<organism evidence="2">
    <name type="scientific">marine sediment metagenome</name>
    <dbReference type="NCBI Taxonomy" id="412755"/>
    <lineage>
        <taxon>unclassified sequences</taxon>
        <taxon>metagenomes</taxon>
        <taxon>ecological metagenomes</taxon>
    </lineage>
</organism>
<accession>A0A0F9AE72</accession>
<gene>
    <name evidence="2" type="ORF">LCGC14_2581600</name>
</gene>
<dbReference type="Gene3D" id="3.30.70.370">
    <property type="match status" value="1"/>
</dbReference>
<dbReference type="AlphaFoldDB" id="A0A0F9AE72"/>
<dbReference type="GO" id="GO:0003887">
    <property type="term" value="F:DNA-directed DNA polymerase activity"/>
    <property type="evidence" value="ECO:0007669"/>
    <property type="project" value="InterPro"/>
</dbReference>
<dbReference type="InterPro" id="IPR001098">
    <property type="entry name" value="DNA-dir_DNA_pol_A_palm_dom"/>
</dbReference>
<feature type="non-terminal residue" evidence="2">
    <location>
        <position position="1"/>
    </location>
</feature>
<protein>
    <recommendedName>
        <fullName evidence="1">DNA-directed DNA polymerase family A palm domain-containing protein</fullName>
    </recommendedName>
</protein>
<evidence type="ECO:0000259" key="1">
    <source>
        <dbReference type="SMART" id="SM00482"/>
    </source>
</evidence>
<dbReference type="InterPro" id="IPR043502">
    <property type="entry name" value="DNA/RNA_pol_sf"/>
</dbReference>
<dbReference type="GO" id="GO:0003677">
    <property type="term" value="F:DNA binding"/>
    <property type="evidence" value="ECO:0007669"/>
    <property type="project" value="InterPro"/>
</dbReference>
<comment type="caution">
    <text evidence="2">The sequence shown here is derived from an EMBL/GenBank/DDBJ whole genome shotgun (WGS) entry which is preliminary data.</text>
</comment>
<dbReference type="SMART" id="SM00482">
    <property type="entry name" value="POLAc"/>
    <property type="match status" value="1"/>
</dbReference>
<dbReference type="Gene3D" id="1.10.150.20">
    <property type="entry name" value="5' to 3' exonuclease, C-terminal subdomain"/>
    <property type="match status" value="1"/>
</dbReference>
<name>A0A0F9AE72_9ZZZZ</name>
<evidence type="ECO:0000313" key="2">
    <source>
        <dbReference type="EMBL" id="KKL07879.1"/>
    </source>
</evidence>
<dbReference type="PANTHER" id="PTHR10133">
    <property type="entry name" value="DNA POLYMERASE I"/>
    <property type="match status" value="1"/>
</dbReference>
<dbReference type="GO" id="GO:0006261">
    <property type="term" value="P:DNA-templated DNA replication"/>
    <property type="evidence" value="ECO:0007669"/>
    <property type="project" value="InterPro"/>
</dbReference>
<dbReference type="Pfam" id="PF00476">
    <property type="entry name" value="DNA_pol_A"/>
    <property type="match status" value="1"/>
</dbReference>
<dbReference type="GO" id="GO:0006302">
    <property type="term" value="P:double-strand break repair"/>
    <property type="evidence" value="ECO:0007669"/>
    <property type="project" value="TreeGrafter"/>
</dbReference>
<dbReference type="PANTHER" id="PTHR10133:SF62">
    <property type="entry name" value="DNA POLYMERASE THETA"/>
    <property type="match status" value="1"/>
</dbReference>
<sequence length="345" mass="39400">QGLLRFGFSNRELKHKGKPSTCADVLEKISKSDKSKHAALARLILELRSSRMLANRYLIPLTTRASYNNGIVYCSINSADTKTGRMTISSPSLQNIPRPDSGFEESNAVRACFGPRIGYTWYFFDYSQIEVIMFCVIAGVVKFIKAYMKGADLHAEMCKQIYGRFTKILRQRTKAVTFGILFGMGLKGLAEQQRVSLIKADKIMTMYLCRIPEIAEFRDECRDLVYRDGYVDCLFGKRYHAERQESYKMVNKRVQGGSAQVLKEGTLQVLALFKTVDFGAQLVLPIHDELILERRNDNPKSEYYFVRAVKEELEKIDQLMGLGLRLRVDVSKTSTNWAEKETVKC</sequence>